<proteinExistence type="predicted"/>
<comment type="caution">
    <text evidence="3">The sequence shown here is derived from an EMBL/GenBank/DDBJ whole genome shotgun (WGS) entry which is preliminary data.</text>
</comment>
<dbReference type="PANTHER" id="PTHR30273:SF2">
    <property type="entry name" value="PROTEIN FECR"/>
    <property type="match status" value="1"/>
</dbReference>
<dbReference type="InterPro" id="IPR012373">
    <property type="entry name" value="Ferrdict_sens_TM"/>
</dbReference>
<dbReference type="Proteomes" id="UP000778951">
    <property type="component" value="Unassembled WGS sequence"/>
</dbReference>
<feature type="coiled-coil region" evidence="1">
    <location>
        <begin position="227"/>
        <end position="261"/>
    </location>
</feature>
<dbReference type="AlphaFoldDB" id="A0A968KZR8"/>
<evidence type="ECO:0000313" key="4">
    <source>
        <dbReference type="Proteomes" id="UP000778951"/>
    </source>
</evidence>
<dbReference type="Pfam" id="PF04773">
    <property type="entry name" value="FecR"/>
    <property type="match status" value="1"/>
</dbReference>
<reference evidence="3" key="1">
    <citation type="submission" date="2020-03" db="EMBL/GenBank/DDBJ databases">
        <title>Spirochaetal bacteria isolated from arthropods constitute a novel genus Entomospira genus novum within the order Spirochaetales.</title>
        <authorList>
            <person name="Grana-Miraglia L."/>
            <person name="Sikutova S."/>
            <person name="Fingerle V."/>
            <person name="Sing A."/>
            <person name="Castillo-Ramirez S."/>
            <person name="Margos G."/>
            <person name="Rudolf I."/>
        </authorList>
    </citation>
    <scope>NUCLEOTIDE SEQUENCE</scope>
    <source>
        <strain evidence="3">BR149</strain>
    </source>
</reference>
<protein>
    <submittedName>
        <fullName evidence="3">FecR domain-containing protein</fullName>
    </submittedName>
</protein>
<feature type="domain" description="FecR protein" evidence="2">
    <location>
        <begin position="63"/>
        <end position="150"/>
    </location>
</feature>
<dbReference type="EMBL" id="JAATLM010000001">
    <property type="protein sequence ID" value="NIZ69606.1"/>
    <property type="molecule type" value="Genomic_DNA"/>
</dbReference>
<dbReference type="GO" id="GO:0016989">
    <property type="term" value="F:sigma factor antagonist activity"/>
    <property type="evidence" value="ECO:0007669"/>
    <property type="project" value="TreeGrafter"/>
</dbReference>
<evidence type="ECO:0000313" key="3">
    <source>
        <dbReference type="EMBL" id="NIZ69606.1"/>
    </source>
</evidence>
<organism evidence="3 4">
    <name type="scientific">Entomospira culicis</name>
    <dbReference type="NCBI Taxonomy" id="2719989"/>
    <lineage>
        <taxon>Bacteria</taxon>
        <taxon>Pseudomonadati</taxon>
        <taxon>Spirochaetota</taxon>
        <taxon>Spirochaetia</taxon>
        <taxon>Spirochaetales</taxon>
        <taxon>Spirochaetaceae</taxon>
        <taxon>Entomospira</taxon>
    </lineage>
</organism>
<sequence>MRQRSLFFFLLIPLLVNCTVGSSSTKDRFNVVVSAYAGEVVVHRGEERYPIKLSMHLELGDMIEVPEDGYVQLLFRDGAVVRGSGGSTLGIPDEGIVRLVQGESFYHVERQQARSFVVQTHNAKIEVVGTQFMVHAKADETQVALLNGEIMLDVADKKIALHAGEELLITHEDGAISAITALYPETVERFAEIYALKRVPAKVTEEEEDESELLDLRARIAVQGIELESLREQLLQKNQEIAKLVQEMQVLSHRAERFEDLYNTERRWVEKYKELLEAQEISVD</sequence>
<dbReference type="RefSeq" id="WP_167695691.1">
    <property type="nucleotide sequence ID" value="NZ_CP118181.1"/>
</dbReference>
<dbReference type="Gene3D" id="2.60.120.1440">
    <property type="match status" value="1"/>
</dbReference>
<evidence type="ECO:0000259" key="2">
    <source>
        <dbReference type="Pfam" id="PF04773"/>
    </source>
</evidence>
<name>A0A968KZR8_9SPIO</name>
<keyword evidence="4" id="KW-1185">Reference proteome</keyword>
<keyword evidence="1" id="KW-0175">Coiled coil</keyword>
<dbReference type="PANTHER" id="PTHR30273">
    <property type="entry name" value="PERIPLASMIC SIGNAL SENSOR AND SIGMA FACTOR ACTIVATOR FECR-RELATED"/>
    <property type="match status" value="1"/>
</dbReference>
<dbReference type="InterPro" id="IPR006860">
    <property type="entry name" value="FecR"/>
</dbReference>
<evidence type="ECO:0000256" key="1">
    <source>
        <dbReference type="SAM" id="Coils"/>
    </source>
</evidence>
<gene>
    <name evidence="3" type="ORF">HCT48_05180</name>
</gene>
<accession>A0A968KZR8</accession>